<evidence type="ECO:0000259" key="1">
    <source>
        <dbReference type="Pfam" id="PF02602"/>
    </source>
</evidence>
<dbReference type="Pfam" id="PF02602">
    <property type="entry name" value="HEM4"/>
    <property type="match status" value="1"/>
</dbReference>
<organism evidence="2 3">
    <name type="scientific">Polyrhizophydium stewartii</name>
    <dbReference type="NCBI Taxonomy" id="2732419"/>
    <lineage>
        <taxon>Eukaryota</taxon>
        <taxon>Fungi</taxon>
        <taxon>Fungi incertae sedis</taxon>
        <taxon>Chytridiomycota</taxon>
        <taxon>Chytridiomycota incertae sedis</taxon>
        <taxon>Chytridiomycetes</taxon>
        <taxon>Rhizophydiales</taxon>
        <taxon>Rhizophydiales incertae sedis</taxon>
        <taxon>Polyrhizophydium</taxon>
    </lineage>
</organism>
<gene>
    <name evidence="2" type="ORF">HK105_200071</name>
</gene>
<sequence length="265" mass="27132">MPAVVLFKESGGRGGDSGAAVDDPYAAAFAGHGYRTEFVALLETVDCGLDELARVLGDPDGTAGLIVTSQHPRWRGKRAYAVGPTTGAALRGCGMDVRGEAAGNAGQLADAIVADWTAEHADGDRAAQRPWTFLVGDKTRDVVATRLGAAGVPLLSVQVYATQPRAAARAEFERALDALGDRRTAADEALWVAFFSPSGLDVAAAWCMRCAAERGWAAVRVACIGATTAAAARSRGMPVHAQAAAPTAASLAASIVAADAADQDA</sequence>
<comment type="caution">
    <text evidence="2">The sequence shown here is derived from an EMBL/GenBank/DDBJ whole genome shotgun (WGS) entry which is preliminary data.</text>
</comment>
<dbReference type="PANTHER" id="PTHR12390:SF0">
    <property type="entry name" value="UROPORPHYRINOGEN-III SYNTHASE"/>
    <property type="match status" value="1"/>
</dbReference>
<dbReference type="Gene3D" id="3.40.50.10090">
    <property type="match status" value="2"/>
</dbReference>
<evidence type="ECO:0000313" key="3">
    <source>
        <dbReference type="Proteomes" id="UP001527925"/>
    </source>
</evidence>
<dbReference type="EMBL" id="JADGIZ020000001">
    <property type="protein sequence ID" value="KAL2920005.1"/>
    <property type="molecule type" value="Genomic_DNA"/>
</dbReference>
<dbReference type="SUPFAM" id="SSF69618">
    <property type="entry name" value="HemD-like"/>
    <property type="match status" value="1"/>
</dbReference>
<accession>A0ABR4NKF3</accession>
<dbReference type="InterPro" id="IPR036108">
    <property type="entry name" value="4pyrrol_syn_uPrphyn_synt_sf"/>
</dbReference>
<protein>
    <recommendedName>
        <fullName evidence="1">Tetrapyrrole biosynthesis uroporphyrinogen III synthase domain-containing protein</fullName>
    </recommendedName>
</protein>
<proteinExistence type="predicted"/>
<reference evidence="2 3" key="1">
    <citation type="submission" date="2023-09" db="EMBL/GenBank/DDBJ databases">
        <title>Pangenome analysis of Batrachochytrium dendrobatidis and related Chytrids.</title>
        <authorList>
            <person name="Yacoub M.N."/>
            <person name="Stajich J.E."/>
            <person name="James T.Y."/>
        </authorList>
    </citation>
    <scope>NUCLEOTIDE SEQUENCE [LARGE SCALE GENOMIC DNA]</scope>
    <source>
        <strain evidence="2 3">JEL0888</strain>
    </source>
</reference>
<feature type="domain" description="Tetrapyrrole biosynthesis uroporphyrinogen III synthase" evidence="1">
    <location>
        <begin position="24"/>
        <end position="252"/>
    </location>
</feature>
<dbReference type="PANTHER" id="PTHR12390">
    <property type="entry name" value="UROPORPHYRINOGEN III SYNTHASE"/>
    <property type="match status" value="1"/>
</dbReference>
<dbReference type="CDD" id="cd06578">
    <property type="entry name" value="HemD"/>
    <property type="match status" value="1"/>
</dbReference>
<dbReference type="InterPro" id="IPR003754">
    <property type="entry name" value="4pyrrol_synth_uPrphyn_synth"/>
</dbReference>
<dbReference type="InterPro" id="IPR039793">
    <property type="entry name" value="UROS/Hem4"/>
</dbReference>
<keyword evidence="3" id="KW-1185">Reference proteome</keyword>
<name>A0ABR4NKF3_9FUNG</name>
<dbReference type="Proteomes" id="UP001527925">
    <property type="component" value="Unassembled WGS sequence"/>
</dbReference>
<evidence type="ECO:0000313" key="2">
    <source>
        <dbReference type="EMBL" id="KAL2920005.1"/>
    </source>
</evidence>